<organism evidence="1 2">
    <name type="scientific">Sclerotinia nivalis</name>
    <dbReference type="NCBI Taxonomy" id="352851"/>
    <lineage>
        <taxon>Eukaryota</taxon>
        <taxon>Fungi</taxon>
        <taxon>Dikarya</taxon>
        <taxon>Ascomycota</taxon>
        <taxon>Pezizomycotina</taxon>
        <taxon>Leotiomycetes</taxon>
        <taxon>Helotiales</taxon>
        <taxon>Sclerotiniaceae</taxon>
        <taxon>Sclerotinia</taxon>
    </lineage>
</organism>
<dbReference type="Proteomes" id="UP001152300">
    <property type="component" value="Unassembled WGS sequence"/>
</dbReference>
<protein>
    <submittedName>
        <fullName evidence="1">Uncharacterized protein</fullName>
    </submittedName>
</protein>
<sequence length="456" mass="52688">MNLDASEIAETQRVARNFMQGIFDFLPHPFIAPQGFVDEETIMPDRQKAPRRDVNARNFYFRGPDLIPGFPFWEFRGAPRNSKDITNVPNTSYHKITQSFLDLIKRAPPEIRTHIFAQIPVKRVAEDSDINSAGHIKKSSYLMQDYTAPEAVLQFAPVKYSIRTADCADRKMSSPDYAAQSQDAKIPPKNSRFKETFEIMINVACDHAQQDRLNTSYIESDYPNSFARSYTDFVRFAASLAHSEGFYFKGSKSGWGIWKSKIRGSSLLGEFLAWFWKHFVLNFTNELEACMGWLETNNQKFICLQNISIDILATPYDVSARDLIKGSLDGRRFKRFLTELDDYTRYNQTTIEKLTLFVQIHVHDIPDLVHSPGAHRWVHALREVTFTKSFDLKLQAFKLVHKDTKEHFNAGQDPKYIAIYQKRLHQLLMPEILCYGTMDDVPDHLGLIELFAMEEK</sequence>
<dbReference type="AlphaFoldDB" id="A0A9X0A9T9"/>
<proteinExistence type="predicted"/>
<name>A0A9X0A9T9_9HELO</name>
<evidence type="ECO:0000313" key="1">
    <source>
        <dbReference type="EMBL" id="KAJ8058895.1"/>
    </source>
</evidence>
<dbReference type="EMBL" id="JAPEIS010000015">
    <property type="protein sequence ID" value="KAJ8058895.1"/>
    <property type="molecule type" value="Genomic_DNA"/>
</dbReference>
<comment type="caution">
    <text evidence="1">The sequence shown here is derived from an EMBL/GenBank/DDBJ whole genome shotgun (WGS) entry which is preliminary data.</text>
</comment>
<accession>A0A9X0A9T9</accession>
<evidence type="ECO:0000313" key="2">
    <source>
        <dbReference type="Proteomes" id="UP001152300"/>
    </source>
</evidence>
<reference evidence="1" key="1">
    <citation type="submission" date="2022-11" db="EMBL/GenBank/DDBJ databases">
        <title>Genome Resource of Sclerotinia nivalis Strain SnTB1, a Plant Pathogen Isolated from American Ginseng.</title>
        <authorList>
            <person name="Fan S."/>
        </authorList>
    </citation>
    <scope>NUCLEOTIDE SEQUENCE</scope>
    <source>
        <strain evidence="1">SnTB1</strain>
    </source>
</reference>
<gene>
    <name evidence="1" type="ORF">OCU04_011879</name>
</gene>
<keyword evidence="2" id="KW-1185">Reference proteome</keyword>
<dbReference type="OrthoDB" id="3471801at2759"/>